<comment type="function">
    <text evidence="10">Na(+)/H(+) antiporter that extrudes sodium in exchange for external protons.</text>
</comment>
<feature type="transmembrane region" description="Helical" evidence="10">
    <location>
        <begin position="6"/>
        <end position="23"/>
    </location>
</feature>
<keyword evidence="3" id="KW-1003">Cell membrane</keyword>
<reference evidence="12" key="2">
    <citation type="submission" date="2023-02" db="EMBL/GenBank/DDBJ databases">
        <authorList>
            <person name="Rayyan A."/>
            <person name="Meyer T."/>
            <person name="Kyndt J.A."/>
        </authorList>
    </citation>
    <scope>NUCLEOTIDE SEQUENCE</scope>
    <source>
        <strain evidence="12">DSM 9987</strain>
    </source>
</reference>
<gene>
    <name evidence="12" type="ORF">PQJ73_19505</name>
</gene>
<evidence type="ECO:0000256" key="2">
    <source>
        <dbReference type="ARBA" id="ARBA00022448"/>
    </source>
</evidence>
<feature type="transmembrane region" description="Helical" evidence="10">
    <location>
        <begin position="86"/>
        <end position="107"/>
    </location>
</feature>
<comment type="subcellular location">
    <subcellularLocation>
        <location evidence="10">Cell inner membrane</location>
        <topology evidence="10">Multi-pass membrane protein</topology>
    </subcellularLocation>
    <subcellularLocation>
        <location evidence="1">Cell membrane</location>
        <topology evidence="1">Multi-pass membrane protein</topology>
    </subcellularLocation>
</comment>
<keyword evidence="7 10" id="KW-0406">Ion transport</keyword>
<feature type="transmembrane region" description="Helical" evidence="10">
    <location>
        <begin position="55"/>
        <end position="74"/>
    </location>
</feature>
<keyword evidence="8 10" id="KW-0472">Membrane</keyword>
<dbReference type="Gene3D" id="6.10.140.1330">
    <property type="match status" value="1"/>
</dbReference>
<name>A0ABT5JEY8_RHOTP</name>
<keyword evidence="5 10" id="KW-1133">Transmembrane helix</keyword>
<keyword evidence="2 10" id="KW-0813">Transport</keyword>
<dbReference type="EMBL" id="JAQQLI010000034">
    <property type="protein sequence ID" value="MDC7787881.1"/>
    <property type="molecule type" value="Genomic_DNA"/>
</dbReference>
<evidence type="ECO:0000256" key="1">
    <source>
        <dbReference type="ARBA" id="ARBA00004651"/>
    </source>
</evidence>
<dbReference type="InterPro" id="IPR006153">
    <property type="entry name" value="Cation/H_exchanger_TM"/>
</dbReference>
<evidence type="ECO:0000256" key="7">
    <source>
        <dbReference type="ARBA" id="ARBA00023065"/>
    </source>
</evidence>
<feature type="transmembrane region" description="Helical" evidence="10">
    <location>
        <begin position="155"/>
        <end position="175"/>
    </location>
</feature>
<dbReference type="PANTHER" id="PTHR10110">
    <property type="entry name" value="SODIUM/HYDROGEN EXCHANGER"/>
    <property type="match status" value="1"/>
</dbReference>
<evidence type="ECO:0000259" key="11">
    <source>
        <dbReference type="Pfam" id="PF00999"/>
    </source>
</evidence>
<evidence type="ECO:0000256" key="4">
    <source>
        <dbReference type="ARBA" id="ARBA00022692"/>
    </source>
</evidence>
<dbReference type="InterPro" id="IPR018422">
    <property type="entry name" value="Cation/H_exchanger_CPA1"/>
</dbReference>
<proteinExistence type="inferred from homology"/>
<keyword evidence="10" id="KW-0050">Antiport</keyword>
<dbReference type="RefSeq" id="WP_272778720.1">
    <property type="nucleotide sequence ID" value="NZ_JAQQLI010000034.1"/>
</dbReference>
<feature type="transmembrane region" description="Helical" evidence="10">
    <location>
        <begin position="222"/>
        <end position="248"/>
    </location>
</feature>
<keyword evidence="10" id="KW-0997">Cell inner membrane</keyword>
<dbReference type="Pfam" id="PF00999">
    <property type="entry name" value="Na_H_Exchanger"/>
    <property type="match status" value="1"/>
</dbReference>
<feature type="transmembrane region" description="Helical" evidence="10">
    <location>
        <begin position="301"/>
        <end position="325"/>
    </location>
</feature>
<dbReference type="NCBIfam" id="TIGR00831">
    <property type="entry name" value="a_cpa1"/>
    <property type="match status" value="1"/>
</dbReference>
<organism evidence="12 13">
    <name type="scientific">Rhodoplanes tepidamans</name>
    <name type="common">Rhodoplanes cryptolactis</name>
    <dbReference type="NCBI Taxonomy" id="200616"/>
    <lineage>
        <taxon>Bacteria</taxon>
        <taxon>Pseudomonadati</taxon>
        <taxon>Pseudomonadota</taxon>
        <taxon>Alphaproteobacteria</taxon>
        <taxon>Hyphomicrobiales</taxon>
        <taxon>Nitrobacteraceae</taxon>
        <taxon>Rhodoplanes</taxon>
    </lineage>
</organism>
<reference evidence="12" key="1">
    <citation type="journal article" date="2023" name="Microbiol Resour">
        <title>Genome Sequences of Rhodoplanes serenus and Two Thermotolerant Strains, Rhodoplanes tepidamans and 'Rhodoplanes cryptolactis,' Further Refine the Genus.</title>
        <authorList>
            <person name="Rayyan A.A."/>
            <person name="Kyndt J.A."/>
        </authorList>
    </citation>
    <scope>NUCLEOTIDE SEQUENCE</scope>
    <source>
        <strain evidence="12">DSM 9987</strain>
    </source>
</reference>
<sequence>MTAIIQTFLLLLAVLVAVAVLARRLNVAPSIILVIAGVAVAFVPGLPPIELAPEFVLLVVLPPLIYLAGVAMSWREFRFNLRSISLLAFGCVVFTTVAVAAGAHYIIGLPWPVAFVLGAIVSPPDVVAPLALARRLGLPRRVVVVLEGEGLANDATALILYRFAVAAVSTGAFSFPEAAGTFAAIVVGEIGWGIAVGWISLRLRHWARDPRVEITLSMMTPYLCYWVPEHLGGSGVLATVAAGLYVSWNGPLLISSATRLQGIFFWDLLVYLIEGFIFLITGMQARTLIERIQSHSPTEILVGILVTTAICIVARFVWVFPAIYLPRWLIPPLQARDPAPVWQRPFMIAFVGVRGVVSLAAALALPFVLQNGDPFPYRDFIVVVTFGVIVMTLVGQGLMMPRVMRWLGLAAIGTAENRVIREQELRARHSASDAARERLAALTDRGDLPIDEDVSALLEARNEQRARVVPRSLDADADFAAAKLGARLRLELIEAERVHLHKLERDGEITDESRRRIERELDLEEASIACKAEAYEPPL</sequence>
<protein>
    <submittedName>
        <fullName evidence="12">Na+/H+ antiporter</fullName>
    </submittedName>
</protein>
<feature type="transmembrane region" description="Helical" evidence="10">
    <location>
        <begin position="268"/>
        <end position="289"/>
    </location>
</feature>
<keyword evidence="9 10" id="KW-0739">Sodium transport</keyword>
<evidence type="ECO:0000256" key="6">
    <source>
        <dbReference type="ARBA" id="ARBA00023053"/>
    </source>
</evidence>
<feature type="transmembrane region" description="Helical" evidence="10">
    <location>
        <begin position="380"/>
        <end position="399"/>
    </location>
</feature>
<evidence type="ECO:0000256" key="9">
    <source>
        <dbReference type="ARBA" id="ARBA00023201"/>
    </source>
</evidence>
<dbReference type="PANTHER" id="PTHR10110:SF86">
    <property type="entry name" value="SODIUM_HYDROGEN EXCHANGER 7"/>
    <property type="match status" value="1"/>
</dbReference>
<evidence type="ECO:0000256" key="8">
    <source>
        <dbReference type="ARBA" id="ARBA00023136"/>
    </source>
</evidence>
<evidence type="ECO:0000313" key="12">
    <source>
        <dbReference type="EMBL" id="MDC7787881.1"/>
    </source>
</evidence>
<feature type="transmembrane region" description="Helical" evidence="10">
    <location>
        <begin position="30"/>
        <end position="49"/>
    </location>
</feature>
<comment type="similarity">
    <text evidence="10">Belongs to the monovalent cation:proton antiporter 1 (CPA1) transporter (TC 2.A.36) family.</text>
</comment>
<evidence type="ECO:0000256" key="5">
    <source>
        <dbReference type="ARBA" id="ARBA00022989"/>
    </source>
</evidence>
<comment type="caution">
    <text evidence="12">The sequence shown here is derived from an EMBL/GenBank/DDBJ whole genome shotgun (WGS) entry which is preliminary data.</text>
</comment>
<evidence type="ECO:0000313" key="13">
    <source>
        <dbReference type="Proteomes" id="UP001165652"/>
    </source>
</evidence>
<feature type="transmembrane region" description="Helical" evidence="10">
    <location>
        <begin position="113"/>
        <end position="134"/>
    </location>
</feature>
<accession>A0ABT5JEY8</accession>
<evidence type="ECO:0000256" key="3">
    <source>
        <dbReference type="ARBA" id="ARBA00022475"/>
    </source>
</evidence>
<feature type="domain" description="Cation/H+ exchanger transmembrane" evidence="11">
    <location>
        <begin position="12"/>
        <end position="406"/>
    </location>
</feature>
<feature type="transmembrane region" description="Helical" evidence="10">
    <location>
        <begin position="181"/>
        <end position="201"/>
    </location>
</feature>
<keyword evidence="13" id="KW-1185">Reference proteome</keyword>
<keyword evidence="4 10" id="KW-0812">Transmembrane</keyword>
<keyword evidence="6 10" id="KW-0915">Sodium</keyword>
<evidence type="ECO:0000256" key="10">
    <source>
        <dbReference type="RuleBase" id="RU366002"/>
    </source>
</evidence>
<feature type="transmembrane region" description="Helical" evidence="10">
    <location>
        <begin position="345"/>
        <end position="368"/>
    </location>
</feature>
<dbReference type="Proteomes" id="UP001165652">
    <property type="component" value="Unassembled WGS sequence"/>
</dbReference>
<dbReference type="InterPro" id="IPR004705">
    <property type="entry name" value="Cation/H_exchanger_CPA1_bac"/>
</dbReference>